<feature type="non-terminal residue" evidence="1">
    <location>
        <position position="70"/>
    </location>
</feature>
<organism evidence="1 2">
    <name type="scientific">Trifolium medium</name>
    <dbReference type="NCBI Taxonomy" id="97028"/>
    <lineage>
        <taxon>Eukaryota</taxon>
        <taxon>Viridiplantae</taxon>
        <taxon>Streptophyta</taxon>
        <taxon>Embryophyta</taxon>
        <taxon>Tracheophyta</taxon>
        <taxon>Spermatophyta</taxon>
        <taxon>Magnoliopsida</taxon>
        <taxon>eudicotyledons</taxon>
        <taxon>Gunneridae</taxon>
        <taxon>Pentapetalae</taxon>
        <taxon>rosids</taxon>
        <taxon>fabids</taxon>
        <taxon>Fabales</taxon>
        <taxon>Fabaceae</taxon>
        <taxon>Papilionoideae</taxon>
        <taxon>50 kb inversion clade</taxon>
        <taxon>NPAAA clade</taxon>
        <taxon>Hologalegina</taxon>
        <taxon>IRL clade</taxon>
        <taxon>Trifolieae</taxon>
        <taxon>Trifolium</taxon>
    </lineage>
</organism>
<proteinExistence type="predicted"/>
<name>A0A392UTU8_9FABA</name>
<feature type="non-terminal residue" evidence="1">
    <location>
        <position position="1"/>
    </location>
</feature>
<dbReference type="AlphaFoldDB" id="A0A392UTU8"/>
<evidence type="ECO:0000313" key="2">
    <source>
        <dbReference type="Proteomes" id="UP000265520"/>
    </source>
</evidence>
<reference evidence="1 2" key="1">
    <citation type="journal article" date="2018" name="Front. Plant Sci.">
        <title>Red Clover (Trifolium pratense) and Zigzag Clover (T. medium) - A Picture of Genomic Similarities and Differences.</title>
        <authorList>
            <person name="Dluhosova J."/>
            <person name="Istvanek J."/>
            <person name="Nedelnik J."/>
            <person name="Repkova J."/>
        </authorList>
    </citation>
    <scope>NUCLEOTIDE SEQUENCE [LARGE SCALE GENOMIC DNA]</scope>
    <source>
        <strain evidence="2">cv. 10/8</strain>
        <tissue evidence="1">Leaf</tissue>
    </source>
</reference>
<evidence type="ECO:0000313" key="1">
    <source>
        <dbReference type="EMBL" id="MCI79237.1"/>
    </source>
</evidence>
<dbReference type="EMBL" id="LXQA010969306">
    <property type="protein sequence ID" value="MCI79237.1"/>
    <property type="molecule type" value="Genomic_DNA"/>
</dbReference>
<comment type="caution">
    <text evidence="1">The sequence shown here is derived from an EMBL/GenBank/DDBJ whole genome shotgun (WGS) entry which is preliminary data.</text>
</comment>
<sequence length="70" mass="7784">SEDQEEKPKIKEIKKEAGTTFETVKENVVKEKEVAKKEKVVVAEADAVVAEKANKKDLKRKSSGIKIDEG</sequence>
<dbReference type="Proteomes" id="UP000265520">
    <property type="component" value="Unassembled WGS sequence"/>
</dbReference>
<keyword evidence="2" id="KW-1185">Reference proteome</keyword>
<protein>
    <submittedName>
        <fullName evidence="1">Uncharacterized protein</fullName>
    </submittedName>
</protein>
<accession>A0A392UTU8</accession>